<reference evidence="3" key="1">
    <citation type="submission" date="2014-09" db="EMBL/GenBank/DDBJ databases">
        <authorList>
            <person name="Sharma Rahul"/>
            <person name="Thines Marco"/>
        </authorList>
    </citation>
    <scope>NUCLEOTIDE SEQUENCE [LARGE SCALE GENOMIC DNA]</scope>
</reference>
<protein>
    <submittedName>
        <fullName evidence="2">Uncharacterized protein</fullName>
    </submittedName>
</protein>
<dbReference type="EMBL" id="CCYD01000523">
    <property type="protein sequence ID" value="CEG40521.1"/>
    <property type="molecule type" value="Genomic_DNA"/>
</dbReference>
<proteinExistence type="predicted"/>
<sequence length="120" mass="13417">MVVDKLHRRVKNRITQFFGKQMRLYGLISCSLLIPVLAARNGARLRANLAKSGLGTRVMEANSLQAGTSVRFLKGMKKRAGTSFRFLKGKKKSDDDDSDDDDDDNDDDDNDDDNDDDDSC</sequence>
<feature type="region of interest" description="Disordered" evidence="1">
    <location>
        <begin position="88"/>
        <end position="120"/>
    </location>
</feature>
<dbReference type="RefSeq" id="XP_024576890.1">
    <property type="nucleotide sequence ID" value="XM_024726188.1"/>
</dbReference>
<evidence type="ECO:0000256" key="1">
    <source>
        <dbReference type="SAM" id="MobiDB-lite"/>
    </source>
</evidence>
<name>A0A0P1AIF1_PLAHL</name>
<keyword evidence="3" id="KW-1185">Reference proteome</keyword>
<feature type="compositionally biased region" description="Acidic residues" evidence="1">
    <location>
        <begin position="95"/>
        <end position="120"/>
    </location>
</feature>
<evidence type="ECO:0000313" key="2">
    <source>
        <dbReference type="EMBL" id="CEG40521.1"/>
    </source>
</evidence>
<accession>A0A0P1AIF1</accession>
<dbReference type="GeneID" id="36405770"/>
<evidence type="ECO:0000313" key="3">
    <source>
        <dbReference type="Proteomes" id="UP000054928"/>
    </source>
</evidence>
<organism evidence="2 3">
    <name type="scientific">Plasmopara halstedii</name>
    <name type="common">Downy mildew of sunflower</name>
    <dbReference type="NCBI Taxonomy" id="4781"/>
    <lineage>
        <taxon>Eukaryota</taxon>
        <taxon>Sar</taxon>
        <taxon>Stramenopiles</taxon>
        <taxon>Oomycota</taxon>
        <taxon>Peronosporomycetes</taxon>
        <taxon>Peronosporales</taxon>
        <taxon>Peronosporaceae</taxon>
        <taxon>Plasmopara</taxon>
    </lineage>
</organism>
<dbReference type="Proteomes" id="UP000054928">
    <property type="component" value="Unassembled WGS sequence"/>
</dbReference>
<dbReference type="AlphaFoldDB" id="A0A0P1AIF1"/>